<feature type="chain" id="PRO_5026906838" evidence="1">
    <location>
        <begin position="23"/>
        <end position="276"/>
    </location>
</feature>
<keyword evidence="1" id="KW-0732">Signal</keyword>
<dbReference type="RefSeq" id="WP_160879326.1">
    <property type="nucleotide sequence ID" value="NZ_WUEK01000012.1"/>
</dbReference>
<proteinExistence type="predicted"/>
<evidence type="ECO:0000313" key="2">
    <source>
        <dbReference type="EMBL" id="MXG91398.1"/>
    </source>
</evidence>
<organism evidence="2 3">
    <name type="scientific">Nocardioides flavescens</name>
    <dbReference type="NCBI Taxonomy" id="2691959"/>
    <lineage>
        <taxon>Bacteria</taxon>
        <taxon>Bacillati</taxon>
        <taxon>Actinomycetota</taxon>
        <taxon>Actinomycetes</taxon>
        <taxon>Propionibacteriales</taxon>
        <taxon>Nocardioidaceae</taxon>
        <taxon>Nocardioides</taxon>
    </lineage>
</organism>
<reference evidence="2 3" key="1">
    <citation type="submission" date="2019-12" db="EMBL/GenBank/DDBJ databases">
        <authorList>
            <person name="Kun Z."/>
        </authorList>
    </citation>
    <scope>NUCLEOTIDE SEQUENCE [LARGE SCALE GENOMIC DNA]</scope>
    <source>
        <strain evidence="2 3">YIM 123512</strain>
    </source>
</reference>
<feature type="signal peptide" evidence="1">
    <location>
        <begin position="1"/>
        <end position="22"/>
    </location>
</feature>
<keyword evidence="3" id="KW-1185">Reference proteome</keyword>
<dbReference type="PROSITE" id="PS51257">
    <property type="entry name" value="PROKAR_LIPOPROTEIN"/>
    <property type="match status" value="1"/>
</dbReference>
<accession>A0A6L7EZW3</accession>
<dbReference type="AlphaFoldDB" id="A0A6L7EZW3"/>
<name>A0A6L7EZW3_9ACTN</name>
<evidence type="ECO:0000256" key="1">
    <source>
        <dbReference type="SAM" id="SignalP"/>
    </source>
</evidence>
<evidence type="ECO:0000313" key="3">
    <source>
        <dbReference type="Proteomes" id="UP000473325"/>
    </source>
</evidence>
<protein>
    <submittedName>
        <fullName evidence="2">Uncharacterized protein</fullName>
    </submittedName>
</protein>
<sequence>MRRGLVAVLLCAAALGAGCSGDAEPLPPVVDPTPTVDPAYDANAEPALAVLSLVPAEARTLTVTDRDEAADAGGASVVLAPELLRDAAGALADYGFGPDAVQWEARFTDGWVVALRDGTDMAQVQAAVAAGVGPLQGASVDAERRLVTLGATADPQQSWAVDPDLRALVGERAVSTYVDRSCSSTATLPGADSQRLEELGPWSIEFGAVLVTARLGADRTDLFTRLRGAAQDQALGAALGGGVADPQTGRLGYRITDPAAAAELVRTGGLPFTACT</sequence>
<gene>
    <name evidence="2" type="ORF">GRQ65_17765</name>
</gene>
<dbReference type="Proteomes" id="UP000473325">
    <property type="component" value="Unassembled WGS sequence"/>
</dbReference>
<dbReference type="EMBL" id="WUEK01000012">
    <property type="protein sequence ID" value="MXG91398.1"/>
    <property type="molecule type" value="Genomic_DNA"/>
</dbReference>
<comment type="caution">
    <text evidence="2">The sequence shown here is derived from an EMBL/GenBank/DDBJ whole genome shotgun (WGS) entry which is preliminary data.</text>
</comment>